<reference evidence="2" key="1">
    <citation type="journal article" date="2013" name="J. Plant Res.">
        <title>Effect of fungi and light on seed germination of three Opuntia species from semiarid lands of central Mexico.</title>
        <authorList>
            <person name="Delgado-Sanchez P."/>
            <person name="Jimenez-Bremont J.F."/>
            <person name="Guerrero-Gonzalez Mde L."/>
            <person name="Flores J."/>
        </authorList>
    </citation>
    <scope>NUCLEOTIDE SEQUENCE</scope>
    <source>
        <tissue evidence="2">Cladode</tissue>
    </source>
</reference>
<proteinExistence type="predicted"/>
<organism evidence="2">
    <name type="scientific">Opuntia streptacantha</name>
    <name type="common">Prickly pear cactus</name>
    <name type="synonym">Opuntia cardona</name>
    <dbReference type="NCBI Taxonomy" id="393608"/>
    <lineage>
        <taxon>Eukaryota</taxon>
        <taxon>Viridiplantae</taxon>
        <taxon>Streptophyta</taxon>
        <taxon>Embryophyta</taxon>
        <taxon>Tracheophyta</taxon>
        <taxon>Spermatophyta</taxon>
        <taxon>Magnoliopsida</taxon>
        <taxon>eudicotyledons</taxon>
        <taxon>Gunneridae</taxon>
        <taxon>Pentapetalae</taxon>
        <taxon>Caryophyllales</taxon>
        <taxon>Cactineae</taxon>
        <taxon>Cactaceae</taxon>
        <taxon>Opuntioideae</taxon>
        <taxon>Opuntia</taxon>
    </lineage>
</organism>
<dbReference type="EMBL" id="GISG01283964">
    <property type="protein sequence ID" value="MBA4679610.1"/>
    <property type="molecule type" value="Transcribed_RNA"/>
</dbReference>
<feature type="region of interest" description="Disordered" evidence="1">
    <location>
        <begin position="1"/>
        <end position="20"/>
    </location>
</feature>
<dbReference type="GO" id="GO:0003700">
    <property type="term" value="F:DNA-binding transcription factor activity"/>
    <property type="evidence" value="ECO:0007669"/>
    <property type="project" value="InterPro"/>
</dbReference>
<dbReference type="InterPro" id="IPR044295">
    <property type="entry name" value="BIM1/2/3"/>
</dbReference>
<dbReference type="AlphaFoldDB" id="A0A7C9B0Q8"/>
<dbReference type="PANTHER" id="PTHR46412:SF6">
    <property type="entry name" value="TRANSCRIPTION FACTOR BIM2"/>
    <property type="match status" value="1"/>
</dbReference>
<dbReference type="PANTHER" id="PTHR46412">
    <property type="entry name" value="BES1-INTERACTING MYC-LIKE PROTEIN"/>
    <property type="match status" value="1"/>
</dbReference>
<name>A0A7C9B0Q8_OPUST</name>
<dbReference type="GO" id="GO:0046983">
    <property type="term" value="F:protein dimerization activity"/>
    <property type="evidence" value="ECO:0007669"/>
    <property type="project" value="InterPro"/>
</dbReference>
<accession>A0A7C9B0Q8</accession>
<evidence type="ECO:0000313" key="2">
    <source>
        <dbReference type="EMBL" id="MBA4679610.1"/>
    </source>
</evidence>
<evidence type="ECO:0000256" key="1">
    <source>
        <dbReference type="SAM" id="MobiDB-lite"/>
    </source>
</evidence>
<feature type="region of interest" description="Disordered" evidence="1">
    <location>
        <begin position="155"/>
        <end position="181"/>
    </location>
</feature>
<dbReference type="GO" id="GO:0006351">
    <property type="term" value="P:DNA-templated transcription"/>
    <property type="evidence" value="ECO:0007669"/>
    <property type="project" value="InterPro"/>
</dbReference>
<reference evidence="2" key="2">
    <citation type="submission" date="2020-07" db="EMBL/GenBank/DDBJ databases">
        <authorList>
            <person name="Vera ALvarez R."/>
            <person name="Arias-Moreno D.M."/>
            <person name="Jimenez-Jacinto V."/>
            <person name="Jimenez-Bremont J.F."/>
            <person name="Swaminathan K."/>
            <person name="Moose S.P."/>
            <person name="Guerrero-Gonzalez M.L."/>
            <person name="Marino-Ramirez L."/>
            <person name="Landsman D."/>
            <person name="Rodriguez-Kessler M."/>
            <person name="Delgado-Sanchez P."/>
        </authorList>
    </citation>
    <scope>NUCLEOTIDE SEQUENCE</scope>
    <source>
        <tissue evidence="2">Cladode</tissue>
    </source>
</reference>
<sequence length="181" mass="18801">MRNGSVDENNEAQAISNIQRVVEPEFGREFAYNSRGTEHPAGSPMPVVPLNTSLQPFAYPPGRSIPPTENLGTHPPGSTAVECAIVSNEGGTLESGSSSVSGVYSQVLLKKLSQALETSGVDLSQANISVELDLGKGSSTAAASPAVLYPKGVADLPQTQSDNASGEESFQAAKRLRTGES</sequence>
<feature type="compositionally biased region" description="Polar residues" evidence="1">
    <location>
        <begin position="157"/>
        <end position="168"/>
    </location>
</feature>
<feature type="region of interest" description="Disordered" evidence="1">
    <location>
        <begin position="29"/>
        <end position="49"/>
    </location>
</feature>
<protein>
    <submittedName>
        <fullName evidence="2">Uncharacterized protein</fullName>
    </submittedName>
</protein>